<evidence type="ECO:0008006" key="4">
    <source>
        <dbReference type="Google" id="ProtNLM"/>
    </source>
</evidence>
<dbReference type="AlphaFoldDB" id="A0A1R3KF42"/>
<dbReference type="Proteomes" id="UP000187203">
    <property type="component" value="Unassembled WGS sequence"/>
</dbReference>
<feature type="region of interest" description="Disordered" evidence="1">
    <location>
        <begin position="38"/>
        <end position="59"/>
    </location>
</feature>
<evidence type="ECO:0000313" key="2">
    <source>
        <dbReference type="EMBL" id="OMP05706.1"/>
    </source>
</evidence>
<dbReference type="EMBL" id="AWUE01013895">
    <property type="protein sequence ID" value="OMP05706.1"/>
    <property type="molecule type" value="Genomic_DNA"/>
</dbReference>
<name>A0A1R3KF42_9ROSI</name>
<dbReference type="OrthoDB" id="695142at2759"/>
<protein>
    <recommendedName>
        <fullName evidence="4">Late embryogenesis abundant protein, LEA-14</fullName>
    </recommendedName>
</protein>
<sequence length="270" mass="30642">MLPLADQKQLNLAKGDCPYDFSPLPQDACVVPIKEELPNSDSQAEENKNVSSSEPDPSSILYESGTRGLLMEITHWAGLLIIMAIVLYRHIVNINFMYPPPLLETNSLTISNINISDSNLVGIWDVNITFGHSVDDYAEITYYNLIAGFIYYKQESKARNNLLAGANAMRFFVRPKEHSRVHLEFKNVGLETGKPGLEDQVMKEINNEIENGVLHFSLELVVEAEFQKWRKIWLGLHSNRFRRYCWDLMAGIDRVAGKGRLIHVMAVSCD</sequence>
<comment type="caution">
    <text evidence="2">The sequence shown here is derived from an EMBL/GenBank/DDBJ whole genome shotgun (WGS) entry which is preliminary data.</text>
</comment>
<evidence type="ECO:0000313" key="3">
    <source>
        <dbReference type="Proteomes" id="UP000187203"/>
    </source>
</evidence>
<evidence type="ECO:0000256" key="1">
    <source>
        <dbReference type="SAM" id="MobiDB-lite"/>
    </source>
</evidence>
<keyword evidence="3" id="KW-1185">Reference proteome</keyword>
<accession>A0A1R3KF42</accession>
<proteinExistence type="predicted"/>
<reference evidence="3" key="1">
    <citation type="submission" date="2013-09" db="EMBL/GenBank/DDBJ databases">
        <title>Corchorus olitorius genome sequencing.</title>
        <authorList>
            <person name="Alam M."/>
            <person name="Haque M.S."/>
            <person name="Islam M.S."/>
            <person name="Emdad E.M."/>
            <person name="Islam M.M."/>
            <person name="Ahmed B."/>
            <person name="Halim A."/>
            <person name="Hossen Q.M.M."/>
            <person name="Hossain M.Z."/>
            <person name="Ahmed R."/>
            <person name="Khan M.M."/>
            <person name="Islam R."/>
            <person name="Rashid M.M."/>
            <person name="Khan S.A."/>
            <person name="Rahman M.S."/>
            <person name="Alam M."/>
            <person name="Yahiya A.S."/>
            <person name="Khan M.S."/>
            <person name="Azam M.S."/>
            <person name="Haque T."/>
            <person name="Lashkar M.Z.H."/>
            <person name="Akhand A.I."/>
            <person name="Morshed G."/>
            <person name="Roy S."/>
            <person name="Uddin K.S."/>
            <person name="Rabeya T."/>
            <person name="Hossain A.S."/>
            <person name="Chowdhury A."/>
            <person name="Snigdha A.R."/>
            <person name="Mortoza M.S."/>
            <person name="Matin S.A."/>
            <person name="Hoque S.M.E."/>
            <person name="Islam M.K."/>
            <person name="Roy D.K."/>
            <person name="Haider R."/>
            <person name="Moosa M.M."/>
            <person name="Elias S.M."/>
            <person name="Hasan A.M."/>
            <person name="Jahan S."/>
            <person name="Shafiuddin M."/>
            <person name="Mahmood N."/>
            <person name="Shommy N.S."/>
        </authorList>
    </citation>
    <scope>NUCLEOTIDE SEQUENCE [LARGE SCALE GENOMIC DNA]</scope>
    <source>
        <strain evidence="3">cv. O-4</strain>
    </source>
</reference>
<gene>
    <name evidence="2" type="ORF">COLO4_08616</name>
</gene>
<organism evidence="2 3">
    <name type="scientific">Corchorus olitorius</name>
    <dbReference type="NCBI Taxonomy" id="93759"/>
    <lineage>
        <taxon>Eukaryota</taxon>
        <taxon>Viridiplantae</taxon>
        <taxon>Streptophyta</taxon>
        <taxon>Embryophyta</taxon>
        <taxon>Tracheophyta</taxon>
        <taxon>Spermatophyta</taxon>
        <taxon>Magnoliopsida</taxon>
        <taxon>eudicotyledons</taxon>
        <taxon>Gunneridae</taxon>
        <taxon>Pentapetalae</taxon>
        <taxon>rosids</taxon>
        <taxon>malvids</taxon>
        <taxon>Malvales</taxon>
        <taxon>Malvaceae</taxon>
        <taxon>Grewioideae</taxon>
        <taxon>Apeibeae</taxon>
        <taxon>Corchorus</taxon>
    </lineage>
</organism>